<feature type="transmembrane region" description="Helical" evidence="2">
    <location>
        <begin position="95"/>
        <end position="118"/>
    </location>
</feature>
<evidence type="ECO:0000256" key="2">
    <source>
        <dbReference type="SAM" id="Phobius"/>
    </source>
</evidence>
<feature type="transmembrane region" description="Helical" evidence="2">
    <location>
        <begin position="70"/>
        <end position="89"/>
    </location>
</feature>
<name>A0A9D1TPZ0_9BACT</name>
<feature type="transmembrane region" description="Helical" evidence="2">
    <location>
        <begin position="125"/>
        <end position="143"/>
    </location>
</feature>
<feature type="compositionally biased region" description="Basic and acidic residues" evidence="1">
    <location>
        <begin position="47"/>
        <end position="64"/>
    </location>
</feature>
<dbReference type="EMBL" id="DXHV01000063">
    <property type="protein sequence ID" value="HIW00874.1"/>
    <property type="molecule type" value="Genomic_DNA"/>
</dbReference>
<feature type="region of interest" description="Disordered" evidence="1">
    <location>
        <begin position="43"/>
        <end position="64"/>
    </location>
</feature>
<accession>A0A9D1TPZ0</accession>
<keyword evidence="2" id="KW-0812">Transmembrane</keyword>
<evidence type="ECO:0000256" key="1">
    <source>
        <dbReference type="SAM" id="MobiDB-lite"/>
    </source>
</evidence>
<keyword evidence="2" id="KW-0472">Membrane</keyword>
<protein>
    <submittedName>
        <fullName evidence="3">Uncharacterized protein</fullName>
    </submittedName>
</protein>
<evidence type="ECO:0000313" key="3">
    <source>
        <dbReference type="EMBL" id="HIW00874.1"/>
    </source>
</evidence>
<reference evidence="3" key="2">
    <citation type="submission" date="2021-04" db="EMBL/GenBank/DDBJ databases">
        <authorList>
            <person name="Gilroy R."/>
        </authorList>
    </citation>
    <scope>NUCLEOTIDE SEQUENCE</scope>
    <source>
        <strain evidence="3">ChiHecec2B26-446</strain>
    </source>
</reference>
<comment type="caution">
    <text evidence="3">The sequence shown here is derived from an EMBL/GenBank/DDBJ whole genome shotgun (WGS) entry which is preliminary data.</text>
</comment>
<reference evidence="3" key="1">
    <citation type="journal article" date="2021" name="PeerJ">
        <title>Extensive microbial diversity within the chicken gut microbiome revealed by metagenomics and culture.</title>
        <authorList>
            <person name="Gilroy R."/>
            <person name="Ravi A."/>
            <person name="Getino M."/>
            <person name="Pursley I."/>
            <person name="Horton D.L."/>
            <person name="Alikhan N.F."/>
            <person name="Baker D."/>
            <person name="Gharbi K."/>
            <person name="Hall N."/>
            <person name="Watson M."/>
            <person name="Adriaenssens E.M."/>
            <person name="Foster-Nyarko E."/>
            <person name="Jarju S."/>
            <person name="Secka A."/>
            <person name="Antonio M."/>
            <person name="Oren A."/>
            <person name="Chaudhuri R.R."/>
            <person name="La Ragione R."/>
            <person name="Hildebrand F."/>
            <person name="Pallen M.J."/>
        </authorList>
    </citation>
    <scope>NUCLEOTIDE SEQUENCE</scope>
    <source>
        <strain evidence="3">ChiHecec2B26-446</strain>
    </source>
</reference>
<proteinExistence type="predicted"/>
<gene>
    <name evidence="3" type="ORF">H9894_06760</name>
</gene>
<sequence length="144" mass="15450">MTILSFLDTLLAGLADAGCVLLVFAACLQLAWHQNACRQKASTAPENRARTGEGGDEGDGHDQPAHSPCWWKEVCLPLGAAYIFAWHWHGAGEGLVLWLSLLAPCVLAAALCLLLGLARERHVRALQNLSLLLFVPAVALLVFA</sequence>
<organism evidence="3 4">
    <name type="scientific">Candidatus Desulfovibrio intestinipullorum</name>
    <dbReference type="NCBI Taxonomy" id="2838536"/>
    <lineage>
        <taxon>Bacteria</taxon>
        <taxon>Pseudomonadati</taxon>
        <taxon>Thermodesulfobacteriota</taxon>
        <taxon>Desulfovibrionia</taxon>
        <taxon>Desulfovibrionales</taxon>
        <taxon>Desulfovibrionaceae</taxon>
        <taxon>Desulfovibrio</taxon>
    </lineage>
</organism>
<feature type="transmembrane region" description="Helical" evidence="2">
    <location>
        <begin position="12"/>
        <end position="32"/>
    </location>
</feature>
<dbReference type="AlphaFoldDB" id="A0A9D1TPZ0"/>
<evidence type="ECO:0000313" key="4">
    <source>
        <dbReference type="Proteomes" id="UP000886752"/>
    </source>
</evidence>
<keyword evidence="2" id="KW-1133">Transmembrane helix</keyword>
<dbReference type="Proteomes" id="UP000886752">
    <property type="component" value="Unassembled WGS sequence"/>
</dbReference>